<name>A0A6P8I5T5_ACTTE</name>
<sequence length="231" mass="27167">MSLSKPQPHQSAKLRYPEQETVKSLSPIQERGPEKLRCRIRLYDMTGTPRRGGSYILKFMPIKSADMMTESLAHFSEYNHPQGFIDILNDTYGEEQRYSWDVELNNQLCIDVKMLDTVDNNCFIFFHTKKTLTREEIVPEQKTRLPSESASVEFTIQLKCEKTCEGRFRVIVKTDVEGSHPHTRDYNIMFTRKPQVKFQHLLRHFLPDGNQRRHTSDHPAHYFNLGLQYDD</sequence>
<keyword evidence="2" id="KW-1185">Reference proteome</keyword>
<dbReference type="OrthoDB" id="10370366at2759"/>
<feature type="compositionally biased region" description="Polar residues" evidence="1">
    <location>
        <begin position="1"/>
        <end position="10"/>
    </location>
</feature>
<organism evidence="2 3">
    <name type="scientific">Actinia tenebrosa</name>
    <name type="common">Australian red waratah sea anemone</name>
    <dbReference type="NCBI Taxonomy" id="6105"/>
    <lineage>
        <taxon>Eukaryota</taxon>
        <taxon>Metazoa</taxon>
        <taxon>Cnidaria</taxon>
        <taxon>Anthozoa</taxon>
        <taxon>Hexacorallia</taxon>
        <taxon>Actiniaria</taxon>
        <taxon>Actiniidae</taxon>
        <taxon>Actinia</taxon>
    </lineage>
</organism>
<accession>A0A6P8I5T5</accession>
<feature type="region of interest" description="Disordered" evidence="1">
    <location>
        <begin position="1"/>
        <end position="30"/>
    </location>
</feature>
<dbReference type="GeneID" id="116296241"/>
<evidence type="ECO:0000313" key="3">
    <source>
        <dbReference type="RefSeq" id="XP_031560095.1"/>
    </source>
</evidence>
<dbReference type="InParanoid" id="A0A6P8I5T5"/>
<evidence type="ECO:0000313" key="2">
    <source>
        <dbReference type="Proteomes" id="UP000515163"/>
    </source>
</evidence>
<protein>
    <submittedName>
        <fullName evidence="3">Uncharacterized protein LOC116296241</fullName>
    </submittedName>
</protein>
<dbReference type="RefSeq" id="XP_031560095.1">
    <property type="nucleotide sequence ID" value="XM_031704235.1"/>
</dbReference>
<proteinExistence type="predicted"/>
<dbReference type="Proteomes" id="UP000515163">
    <property type="component" value="Unplaced"/>
</dbReference>
<dbReference type="KEGG" id="aten:116296241"/>
<evidence type="ECO:0000256" key="1">
    <source>
        <dbReference type="SAM" id="MobiDB-lite"/>
    </source>
</evidence>
<gene>
    <name evidence="3" type="primary">LOC116296241</name>
</gene>
<reference evidence="3" key="1">
    <citation type="submission" date="2025-08" db="UniProtKB">
        <authorList>
            <consortium name="RefSeq"/>
        </authorList>
    </citation>
    <scope>IDENTIFICATION</scope>
    <source>
        <tissue evidence="3">Tentacle</tissue>
    </source>
</reference>
<dbReference type="AlphaFoldDB" id="A0A6P8I5T5"/>